<organism evidence="1 2">
    <name type="scientific">Mycena sanguinolenta</name>
    <dbReference type="NCBI Taxonomy" id="230812"/>
    <lineage>
        <taxon>Eukaryota</taxon>
        <taxon>Fungi</taxon>
        <taxon>Dikarya</taxon>
        <taxon>Basidiomycota</taxon>
        <taxon>Agaricomycotina</taxon>
        <taxon>Agaricomycetes</taxon>
        <taxon>Agaricomycetidae</taxon>
        <taxon>Agaricales</taxon>
        <taxon>Marasmiineae</taxon>
        <taxon>Mycenaceae</taxon>
        <taxon>Mycena</taxon>
    </lineage>
</organism>
<dbReference type="OrthoDB" id="3018212at2759"/>
<comment type="caution">
    <text evidence="1">The sequence shown here is derived from an EMBL/GenBank/DDBJ whole genome shotgun (WGS) entry which is preliminary data.</text>
</comment>
<keyword evidence="2" id="KW-1185">Reference proteome</keyword>
<evidence type="ECO:0000313" key="1">
    <source>
        <dbReference type="EMBL" id="KAF7351771.1"/>
    </source>
</evidence>
<name>A0A8H6Y4F2_9AGAR</name>
<reference evidence="1" key="1">
    <citation type="submission" date="2020-05" db="EMBL/GenBank/DDBJ databases">
        <title>Mycena genomes resolve the evolution of fungal bioluminescence.</title>
        <authorList>
            <person name="Tsai I.J."/>
        </authorList>
    </citation>
    <scope>NUCLEOTIDE SEQUENCE</scope>
    <source>
        <strain evidence="1">160909Yilan</strain>
    </source>
</reference>
<accession>A0A8H6Y4F2</accession>
<dbReference type="Proteomes" id="UP000623467">
    <property type="component" value="Unassembled WGS sequence"/>
</dbReference>
<protein>
    <submittedName>
        <fullName evidence="1">Alpha-humulene synthase asR6</fullName>
    </submittedName>
</protein>
<evidence type="ECO:0000313" key="2">
    <source>
        <dbReference type="Proteomes" id="UP000623467"/>
    </source>
</evidence>
<dbReference type="AlphaFoldDB" id="A0A8H6Y4F2"/>
<sequence length="395" mass="44599">MPTTAHEELTLGHSPARQVMTLGEIWQTLKDYFGDGYIRNSAPFRFNVHLCETHRVAVHNENVFFGVHIDEDTMPLFGSLGETVKPPCTCEHIATVRQYIDDLVKTASIDDSYGIFSRKNEASVEETCSYAMRDSLQWWVHWHDGSVARTDYWKHLYIGIATSCDDILVPPAHLVDGTYRFLGHTASDIIAGLLSEGVDAENVRYMEMCLWRESVVQYFEKIDPKLRDLLLEKTHVMSQFHVASANTLGCAAATLAGRSVKFGGVEDEGMEMAAYGNCFSMGIAKEALGIAQGEPTEPTAGWDRNQLNAELRWMYARVMGQLDTHELVKYLRRYASSSLYFVGLNDRYLERMQGRRRRMLTPQMQALIASYTVGPSGRLEVNVVQQEATEQDKAC</sequence>
<proteinExistence type="predicted"/>
<gene>
    <name evidence="1" type="ORF">MSAN_01610500</name>
</gene>
<dbReference type="EMBL" id="JACAZH010000013">
    <property type="protein sequence ID" value="KAF7351771.1"/>
    <property type="molecule type" value="Genomic_DNA"/>
</dbReference>